<evidence type="ECO:0000313" key="2">
    <source>
        <dbReference type="EMBL" id="KAA8568841.1"/>
    </source>
</evidence>
<dbReference type="EMBL" id="VICG01000009">
    <property type="protein sequence ID" value="KAA8568841.1"/>
    <property type="molecule type" value="Genomic_DNA"/>
</dbReference>
<dbReference type="AlphaFoldDB" id="A0A5M9JHS1"/>
<evidence type="ECO:0000313" key="3">
    <source>
        <dbReference type="Proteomes" id="UP000322873"/>
    </source>
</evidence>
<organism evidence="2 3">
    <name type="scientific">Monilinia fructicola</name>
    <name type="common">Brown rot fungus</name>
    <name type="synonym">Ciboria fructicola</name>
    <dbReference type="NCBI Taxonomy" id="38448"/>
    <lineage>
        <taxon>Eukaryota</taxon>
        <taxon>Fungi</taxon>
        <taxon>Dikarya</taxon>
        <taxon>Ascomycota</taxon>
        <taxon>Pezizomycotina</taxon>
        <taxon>Leotiomycetes</taxon>
        <taxon>Helotiales</taxon>
        <taxon>Sclerotiniaceae</taxon>
        <taxon>Monilinia</taxon>
    </lineage>
</organism>
<reference evidence="2 3" key="1">
    <citation type="submission" date="2019-06" db="EMBL/GenBank/DDBJ databases">
        <title>Genome Sequence of the Brown Rot Fungal Pathogen Monilinia fructicola.</title>
        <authorList>
            <person name="De Miccolis Angelini R.M."/>
            <person name="Landi L."/>
            <person name="Abate D."/>
            <person name="Pollastro S."/>
            <person name="Romanazzi G."/>
            <person name="Faretra F."/>
        </authorList>
    </citation>
    <scope>NUCLEOTIDE SEQUENCE [LARGE SCALE GENOMIC DNA]</scope>
    <source>
        <strain evidence="2 3">Mfrc123</strain>
    </source>
</reference>
<comment type="caution">
    <text evidence="2">The sequence shown here is derived from an EMBL/GenBank/DDBJ whole genome shotgun (WGS) entry which is preliminary data.</text>
</comment>
<dbReference type="Proteomes" id="UP000322873">
    <property type="component" value="Unassembled WGS sequence"/>
</dbReference>
<evidence type="ECO:0000256" key="1">
    <source>
        <dbReference type="SAM" id="MobiDB-lite"/>
    </source>
</evidence>
<proteinExistence type="predicted"/>
<gene>
    <name evidence="2" type="ORF">EYC84_007821</name>
</gene>
<accession>A0A5M9JHS1</accession>
<protein>
    <submittedName>
        <fullName evidence="2">Uncharacterized protein</fullName>
    </submittedName>
</protein>
<name>A0A5M9JHS1_MONFR</name>
<keyword evidence="3" id="KW-1185">Reference proteome</keyword>
<sequence length="171" mass="18111">MRMQRHRATTSTPPTLLPPAIDLHAPKDALPGIRKVQVPPPDLQPVDPQRHRGVRGRKGRRGEDDAVVERARVDAVDASAEGLGAQHDPRRGGQRGHAVEELLVGVRDGDGGEDDARAGVRVVRYRYHVDGHAAVLEAEGGVGGGVHAAADGVLVVAERGDAREGVAWLVA</sequence>
<feature type="compositionally biased region" description="Basic residues" evidence="1">
    <location>
        <begin position="51"/>
        <end position="60"/>
    </location>
</feature>
<feature type="region of interest" description="Disordered" evidence="1">
    <location>
        <begin position="1"/>
        <end position="69"/>
    </location>
</feature>